<dbReference type="SMART" id="SM00228">
    <property type="entry name" value="PDZ"/>
    <property type="match status" value="5"/>
</dbReference>
<evidence type="ECO:0000256" key="5">
    <source>
        <dbReference type="ARBA" id="ARBA00022737"/>
    </source>
</evidence>
<feature type="domain" description="Tyrosine-protein phosphatase" evidence="9">
    <location>
        <begin position="2317"/>
        <end position="2571"/>
    </location>
</feature>
<dbReference type="SMART" id="SM00295">
    <property type="entry name" value="B41"/>
    <property type="match status" value="1"/>
</dbReference>
<dbReference type="InterPro" id="IPR029071">
    <property type="entry name" value="Ubiquitin-like_domsf"/>
</dbReference>
<feature type="region of interest" description="Disordered" evidence="8">
    <location>
        <begin position="179"/>
        <end position="272"/>
    </location>
</feature>
<dbReference type="Pfam" id="PF09380">
    <property type="entry name" value="FERM_C"/>
    <property type="match status" value="1"/>
</dbReference>
<dbReference type="InterPro" id="IPR011019">
    <property type="entry name" value="KIND_dom"/>
</dbReference>
<feature type="compositionally biased region" description="Basic and acidic residues" evidence="8">
    <location>
        <begin position="1980"/>
        <end position="1990"/>
    </location>
</feature>
<feature type="compositionally biased region" description="Acidic residues" evidence="8">
    <location>
        <begin position="2134"/>
        <end position="2146"/>
    </location>
</feature>
<dbReference type="Gene3D" id="2.30.42.10">
    <property type="match status" value="5"/>
</dbReference>
<evidence type="ECO:0000256" key="3">
    <source>
        <dbReference type="ARBA" id="ARBA00009649"/>
    </source>
</evidence>
<dbReference type="Pfam" id="PF09379">
    <property type="entry name" value="FERM_N"/>
    <property type="match status" value="1"/>
</dbReference>
<dbReference type="Proteomes" id="UP000005408">
    <property type="component" value="Unassembled WGS sequence"/>
</dbReference>
<dbReference type="InterPro" id="IPR019749">
    <property type="entry name" value="Band_41_domain"/>
</dbReference>
<dbReference type="GO" id="GO:0004725">
    <property type="term" value="F:protein tyrosine phosphatase activity"/>
    <property type="evidence" value="ECO:0007669"/>
    <property type="project" value="InterPro"/>
</dbReference>
<dbReference type="PROSITE" id="PS50055">
    <property type="entry name" value="TYR_PHOSPHATASE_PTP"/>
    <property type="match status" value="1"/>
</dbReference>
<feature type="compositionally biased region" description="Pro residues" evidence="8">
    <location>
        <begin position="1658"/>
        <end position="1675"/>
    </location>
</feature>
<dbReference type="PRINTS" id="PR00700">
    <property type="entry name" value="PRTYPHPHTASE"/>
</dbReference>
<dbReference type="EnsemblMetazoa" id="G2195.1">
    <property type="protein sequence ID" value="G2195.1:cds"/>
    <property type="gene ID" value="G2195"/>
</dbReference>
<feature type="region of interest" description="Disordered" evidence="8">
    <location>
        <begin position="2128"/>
        <end position="2167"/>
    </location>
</feature>
<evidence type="ECO:0000256" key="7">
    <source>
        <dbReference type="ARBA" id="ARBA00023242"/>
    </source>
</evidence>
<feature type="region of interest" description="Disordered" evidence="8">
    <location>
        <begin position="65"/>
        <end position="84"/>
    </location>
</feature>
<feature type="domain" description="PDZ" evidence="12">
    <location>
        <begin position="988"/>
        <end position="1074"/>
    </location>
</feature>
<protein>
    <recommendedName>
        <fullName evidence="16">Tyrosine-protein phosphatase non-receptor type 13</fullName>
    </recommendedName>
</protein>
<evidence type="ECO:0000256" key="1">
    <source>
        <dbReference type="ARBA" id="ARBA00004123"/>
    </source>
</evidence>
<feature type="compositionally biased region" description="Low complexity" evidence="8">
    <location>
        <begin position="1413"/>
        <end position="1427"/>
    </location>
</feature>
<feature type="compositionally biased region" description="Acidic residues" evidence="8">
    <location>
        <begin position="1991"/>
        <end position="2006"/>
    </location>
</feature>
<evidence type="ECO:0000259" key="12">
    <source>
        <dbReference type="PROSITE" id="PS50106"/>
    </source>
</evidence>
<feature type="compositionally biased region" description="Low complexity" evidence="8">
    <location>
        <begin position="1749"/>
        <end position="1763"/>
    </location>
</feature>
<feature type="compositionally biased region" description="Low complexity" evidence="8">
    <location>
        <begin position="1332"/>
        <end position="1349"/>
    </location>
</feature>
<dbReference type="InterPro" id="IPR016130">
    <property type="entry name" value="Tyr_Pase_AS"/>
</dbReference>
<dbReference type="InterPro" id="IPR029021">
    <property type="entry name" value="Prot-tyrosine_phosphatase-like"/>
</dbReference>
<feature type="compositionally biased region" description="Polar residues" evidence="8">
    <location>
        <begin position="1772"/>
        <end position="1785"/>
    </location>
</feature>
<dbReference type="SUPFAM" id="SSF47031">
    <property type="entry name" value="Second domain of FERM"/>
    <property type="match status" value="1"/>
</dbReference>
<dbReference type="InterPro" id="IPR052074">
    <property type="entry name" value="NonRcpt_TyrProt_Phosphatase"/>
</dbReference>
<evidence type="ECO:0000256" key="8">
    <source>
        <dbReference type="SAM" id="MobiDB-lite"/>
    </source>
</evidence>
<dbReference type="Gene3D" id="3.90.190.10">
    <property type="entry name" value="Protein tyrosine phosphatase superfamily"/>
    <property type="match status" value="1"/>
</dbReference>
<name>A0A8W8K101_MAGGI</name>
<comment type="subcellular location">
    <subcellularLocation>
        <location evidence="2">Cytoplasm</location>
        <location evidence="2">Cytoskeleton</location>
    </subcellularLocation>
    <subcellularLocation>
        <location evidence="1">Nucleus</location>
    </subcellularLocation>
</comment>
<dbReference type="PRINTS" id="PR00935">
    <property type="entry name" value="BAND41"/>
</dbReference>
<dbReference type="GO" id="GO:0005634">
    <property type="term" value="C:nucleus"/>
    <property type="evidence" value="ECO:0007669"/>
    <property type="project" value="UniProtKB-SubCell"/>
</dbReference>
<feature type="compositionally biased region" description="Low complexity" evidence="8">
    <location>
        <begin position="1383"/>
        <end position="1395"/>
    </location>
</feature>
<evidence type="ECO:0000313" key="14">
    <source>
        <dbReference type="EnsemblMetazoa" id="G2195.1:cds"/>
    </source>
</evidence>
<evidence type="ECO:0000256" key="4">
    <source>
        <dbReference type="ARBA" id="ARBA00022490"/>
    </source>
</evidence>
<dbReference type="PROSITE" id="PS50056">
    <property type="entry name" value="TYR_PHOSPHATASE_2"/>
    <property type="match status" value="1"/>
</dbReference>
<dbReference type="PROSITE" id="PS00383">
    <property type="entry name" value="TYR_PHOSPHATASE_1"/>
    <property type="match status" value="1"/>
</dbReference>
<dbReference type="SMART" id="SM00750">
    <property type="entry name" value="KIND"/>
    <property type="match status" value="1"/>
</dbReference>
<feature type="compositionally biased region" description="Basic and acidic residues" evidence="8">
    <location>
        <begin position="1364"/>
        <end position="1375"/>
    </location>
</feature>
<keyword evidence="6" id="KW-0206">Cytoskeleton</keyword>
<keyword evidence="15" id="KW-1185">Reference proteome</keyword>
<feature type="compositionally biased region" description="Polar residues" evidence="8">
    <location>
        <begin position="1676"/>
        <end position="1689"/>
    </location>
</feature>
<dbReference type="GO" id="GO:0005856">
    <property type="term" value="C:cytoskeleton"/>
    <property type="evidence" value="ECO:0007669"/>
    <property type="project" value="UniProtKB-SubCell"/>
</dbReference>
<dbReference type="Pfam" id="PF00595">
    <property type="entry name" value="PDZ"/>
    <property type="match status" value="5"/>
</dbReference>
<feature type="domain" description="PDZ" evidence="12">
    <location>
        <begin position="1239"/>
        <end position="1327"/>
    </location>
</feature>
<feature type="region of interest" description="Disordered" evidence="8">
    <location>
        <begin position="1608"/>
        <end position="1627"/>
    </location>
</feature>
<evidence type="ECO:0000256" key="2">
    <source>
        <dbReference type="ARBA" id="ARBA00004245"/>
    </source>
</evidence>
<feature type="compositionally biased region" description="Acidic residues" evidence="8">
    <location>
        <begin position="1439"/>
        <end position="1453"/>
    </location>
</feature>
<dbReference type="InterPro" id="IPR011993">
    <property type="entry name" value="PH-like_dom_sf"/>
</dbReference>
<dbReference type="SMART" id="SM00194">
    <property type="entry name" value="PTPc"/>
    <property type="match status" value="1"/>
</dbReference>
<evidence type="ECO:0008006" key="16">
    <source>
        <dbReference type="Google" id="ProtNLM"/>
    </source>
</evidence>
<dbReference type="InterPro" id="IPR014352">
    <property type="entry name" value="FERM/acyl-CoA-bd_prot_sf"/>
</dbReference>
<keyword evidence="7" id="KW-0539">Nucleus</keyword>
<feature type="domain" description="PDZ" evidence="12">
    <location>
        <begin position="1888"/>
        <end position="1969"/>
    </location>
</feature>
<feature type="region of interest" description="Disordered" evidence="8">
    <location>
        <begin position="1713"/>
        <end position="1852"/>
    </location>
</feature>
<dbReference type="PANTHER" id="PTHR46900">
    <property type="entry name" value="TYROSINE-PROTEIN PHOSPHATASE NON-RECEPTOR TYPE 13"/>
    <property type="match status" value="1"/>
</dbReference>
<dbReference type="PROSITE" id="PS51377">
    <property type="entry name" value="KIND"/>
    <property type="match status" value="1"/>
</dbReference>
<feature type="region of interest" description="Disordered" evidence="8">
    <location>
        <begin position="1632"/>
        <end position="1697"/>
    </location>
</feature>
<dbReference type="CDD" id="cd17101">
    <property type="entry name" value="FERM_F1_PTPN13_like"/>
    <property type="match status" value="1"/>
</dbReference>
<dbReference type="Pfam" id="PF00373">
    <property type="entry name" value="FERM_M"/>
    <property type="match status" value="1"/>
</dbReference>
<feature type="domain" description="Tyrosine specific protein phosphatases" evidence="10">
    <location>
        <begin position="2493"/>
        <end position="2562"/>
    </location>
</feature>
<reference evidence="14" key="1">
    <citation type="submission" date="2022-08" db="UniProtKB">
        <authorList>
            <consortium name="EnsemblMetazoa"/>
        </authorList>
    </citation>
    <scope>IDENTIFICATION</scope>
    <source>
        <strain evidence="14">05x7-T-G4-1.051#20</strain>
    </source>
</reference>
<dbReference type="InterPro" id="IPR035963">
    <property type="entry name" value="FERM_2"/>
</dbReference>
<feature type="domain" description="PDZ" evidence="12">
    <location>
        <begin position="2034"/>
        <end position="2118"/>
    </location>
</feature>
<evidence type="ECO:0000256" key="6">
    <source>
        <dbReference type="ARBA" id="ARBA00023212"/>
    </source>
</evidence>
<dbReference type="SUPFAM" id="SSF50156">
    <property type="entry name" value="PDZ domain-like"/>
    <property type="match status" value="5"/>
</dbReference>
<dbReference type="CDD" id="cd00136">
    <property type="entry name" value="PDZ_canonical"/>
    <property type="match status" value="1"/>
</dbReference>
<feature type="compositionally biased region" description="Basic and acidic residues" evidence="8">
    <location>
        <begin position="184"/>
        <end position="196"/>
    </location>
</feature>
<dbReference type="PROSITE" id="PS50106">
    <property type="entry name" value="PDZ"/>
    <property type="match status" value="5"/>
</dbReference>
<dbReference type="InterPro" id="IPR001478">
    <property type="entry name" value="PDZ"/>
</dbReference>
<feature type="compositionally biased region" description="Basic residues" evidence="8">
    <location>
        <begin position="230"/>
        <end position="244"/>
    </location>
</feature>
<evidence type="ECO:0000313" key="15">
    <source>
        <dbReference type="Proteomes" id="UP000005408"/>
    </source>
</evidence>
<feature type="domain" description="FERM" evidence="11">
    <location>
        <begin position="527"/>
        <end position="833"/>
    </location>
</feature>
<feature type="compositionally biased region" description="Basic and acidic residues" evidence="8">
    <location>
        <begin position="2147"/>
        <end position="2166"/>
    </location>
</feature>
<dbReference type="SUPFAM" id="SSF50729">
    <property type="entry name" value="PH domain-like"/>
    <property type="match status" value="1"/>
</dbReference>
<dbReference type="Pfam" id="PF00102">
    <property type="entry name" value="Y_phosphatase"/>
    <property type="match status" value="1"/>
</dbReference>
<keyword evidence="4" id="KW-0963">Cytoplasm</keyword>
<dbReference type="Gene3D" id="3.10.20.90">
    <property type="entry name" value="Phosphatidylinositol 3-kinase Catalytic Subunit, Chain A, domain 1"/>
    <property type="match status" value="1"/>
</dbReference>
<feature type="compositionally biased region" description="Polar residues" evidence="8">
    <location>
        <begin position="1713"/>
        <end position="1723"/>
    </location>
</feature>
<dbReference type="PROSITE" id="PS50057">
    <property type="entry name" value="FERM_3"/>
    <property type="match status" value="1"/>
</dbReference>
<organism evidence="14 15">
    <name type="scientific">Magallana gigas</name>
    <name type="common">Pacific oyster</name>
    <name type="synonym">Crassostrea gigas</name>
    <dbReference type="NCBI Taxonomy" id="29159"/>
    <lineage>
        <taxon>Eukaryota</taxon>
        <taxon>Metazoa</taxon>
        <taxon>Spiralia</taxon>
        <taxon>Lophotrochozoa</taxon>
        <taxon>Mollusca</taxon>
        <taxon>Bivalvia</taxon>
        <taxon>Autobranchia</taxon>
        <taxon>Pteriomorphia</taxon>
        <taxon>Ostreida</taxon>
        <taxon>Ostreoidea</taxon>
        <taxon>Ostreidae</taxon>
        <taxon>Magallana</taxon>
    </lineage>
</organism>
<dbReference type="SMART" id="SM01196">
    <property type="entry name" value="FERM_C"/>
    <property type="match status" value="1"/>
</dbReference>
<dbReference type="PROSITE" id="PS00661">
    <property type="entry name" value="FERM_2"/>
    <property type="match status" value="1"/>
</dbReference>
<dbReference type="InterPro" id="IPR019747">
    <property type="entry name" value="FERM_CS"/>
</dbReference>
<feature type="compositionally biased region" description="Acidic residues" evidence="8">
    <location>
        <begin position="1174"/>
        <end position="1187"/>
    </location>
</feature>
<dbReference type="Gene3D" id="1.10.510.10">
    <property type="entry name" value="Transferase(Phosphotransferase) domain 1"/>
    <property type="match status" value="1"/>
</dbReference>
<feature type="domain" description="PDZ" evidence="12">
    <location>
        <begin position="1498"/>
        <end position="1586"/>
    </location>
</feature>
<feature type="compositionally biased region" description="Basic and acidic residues" evidence="8">
    <location>
        <begin position="245"/>
        <end position="260"/>
    </location>
</feature>
<evidence type="ECO:0000259" key="11">
    <source>
        <dbReference type="PROSITE" id="PS50057"/>
    </source>
</evidence>
<dbReference type="Pfam" id="PF16474">
    <property type="entry name" value="KIND"/>
    <property type="match status" value="1"/>
</dbReference>
<dbReference type="InterPro" id="IPR000242">
    <property type="entry name" value="PTP_cat"/>
</dbReference>
<dbReference type="InterPro" id="IPR003595">
    <property type="entry name" value="Tyr_Pase_cat"/>
</dbReference>
<evidence type="ECO:0000259" key="10">
    <source>
        <dbReference type="PROSITE" id="PS50056"/>
    </source>
</evidence>
<dbReference type="Gene3D" id="2.30.29.30">
    <property type="entry name" value="Pleckstrin-homology domain (PH domain)/Phosphotyrosine-binding domain (PTB)"/>
    <property type="match status" value="1"/>
</dbReference>
<keyword evidence="5" id="KW-0677">Repeat</keyword>
<dbReference type="InterPro" id="IPR000387">
    <property type="entry name" value="Tyr_Pase_dom"/>
</dbReference>
<evidence type="ECO:0000259" key="13">
    <source>
        <dbReference type="PROSITE" id="PS51377"/>
    </source>
</evidence>
<sequence length="2577" mass="287101">MPGIVVSLSEALAVSGTPLAESYVWAILNQCAVYFNKITKEENKTVARDIFVVTPESLCFHSDGGVEISESPSQSKDSRYLPPDSQHAPIKTLQAAEKCFIYSLGKSLIKALESGHRSKAPSVSRNLEGVLASMCDVDPDTRITLNQIIQAFSLYAERHIEARNSSLYTKKIYSSIMGSDSSEEEHSGSHSSRHDTGSASSRGQRSRGRQKYTRRRERQRSRSSLSRSRSPSRSRSRSRSRHRDSRYDDKDNHQSQKENHTQPMYHPSFTQPPTYIEHVTMTPGRSYHLSDITFTSALNGGPVQSGKNRSRSASGTGAYMNETAQQKYLRLKERQRKLKILRRGLMTEGYEGHDLLTLNPDLPWSDTRSVLSGMSFTQGSYTPGLHTKHGSEIALRLGRDSDRDSIISSEMSLSQDQQHYRSKDHMAYPEKLASGNYNHHRLSQEMEMEQKLDQLKDEICRTVEENKGLKKQVHHGNSAGKLTHLHHDNHKPKEYYGPEFVHKSAKPLIRISVPLQGESLKNPAHVRRVVVVLLTGQKLEALVDPSTTAQQMFESIITHIELPEFFFFGLTHINEGEHFFIEPDTKLHKVAPEGWKDHWKENGPVITLTLYVRVKFYPSSVTLLRHQISKHLLYLQLRHDILEERTLCDEDQCVELSGLALQAEYGDYDPESMGKNYFLQEHYFPHRVVKRLGSGYIRDHATEEHRKLAGLTDRQAEIEFIKKATKLQEYGIHFYKLQKSKTNTADIIWVGINVHSLLLAENELQGKRFMIQQYPWQSIKKVSFNKRRFSIQSKPDHGVEKPPKLNYYTNSYRKGRYLLQFSTAQHRFELSMRSRESNIDPQELTLDSVAELMCDESMVDDEQSSSESHGASASEALNGLHKPKAEGKSLPYALPPPYKAEASVSMLDLRQKYKLPSDKKRERYAVSTGDIFRESLREEPRPPYVIETADQTNLDGDMGPNETVNTTLQKRFDDELLSPEQSERNVCEIVLKKAPNVGFGITIVGGECSNKLDLGVFVKAVAPGGPAFRNGHIKPGDQLIAINGQNLEGVQHHEAVKMIRYSGDTVRLLVSQVRAPKSIKRKVDLRDAMANLRTSNASPSDIGIYGQISDEDHNNQDNSDHIHVDNIPFDHVRDDPSVADVSTMSQIESIESEIFPVTDLPQDSQPIPAVRDPDDTENDVESEVDSDLEEGIQAITEGRGLDKADPQKMLQATELNEWQKIEVTASGSKQEILPGEMFEVTLDKKGGDFGLNVTGGKNTSVKFGGIYVKSIIPHSAAADLTGPGIIQPGDRILAVGEIPMKNVTHKQAVEIIQNAPDVCLFSVERGACSISSRSSVRSSNSSTGSVESRQNPSKTPPIMQMFTHGEKQQKNRDLDLMEESESKTISSSSKAGSTAVHVQNSYNSFTESDQTESSASANSNVSGNQSSENRGQKEVTDTPLEEDSGPESLESSEEVYQKQEVGGLQREASELTDASEGSIPSNDGNIYYPFVDKENTFMVDLNKGPSGLGFSVYGGVDVDTDDQTQGVVRIKKVFPLGPAKSSQQIQRDDVLLEVNGVPVKGRTHAEVVSLLHSVVSNVKLLMCRPSHHQLAPLPRSSSEEWMERRAAARLDDTGTPSETESEDEPILYRDTLPDQGVITPPSGFASPGADPNPQNLFVPPPTSPPPPLPRTPPPSISLQNSPLPLQQNPGLGRWGDFENLRTAVSPRSVYSDEFNSTFNSTQESLEEVYEPEDRGQLIDLAEGTKKSRSSSSQSDASESSTDSIVRSPLKRTLNTAEGLQSTASESGLDAILSKNNKHLGTGTNSLQSSELPSDEEDLSLGDTEQYRSSPTAPRGSPMADASMPRDSPPLNIVVNMDCLNQTETFDEGSSGSNDDDSKDDQLLPGEIEVELVKDEKTGLGFSVYGGVSKGGCYIRDVVADPALSDGRLLTGDRLLKVNGLDLTKLNHTDAVGHLRNAKGQVRIRVYRPPQVPAPVSAHPQVEKSEPVRQEDSEEESEEEEESEDGGETMNSGYEPDSMASTADLTSVTQPDMIHLELDRTCPGGLGFSLVTAEKDHQTGVFVRSIRPNSQAEQDGRLRVMDRIVQINGESTVGLNHTKAAQLIKASPDRVTLTVSRYTARQLETMTPPVMINSSDDEEEEDYDYVDEDRGHDDKDRGHDDEDRGHVDQLTASMKDDVYDSEDDDMDALVNEAEKLLLSSGSLDLSERALNEGVMKTPGVSYKTAEYALSDENNDVSEYETEGTEELQEGLKALLKGSARNQTFTIDTIQRKLEVEVPEVLTPHWLDSLPLIVVAEEVRGRVPALISKLQHALDQKNHQEEYKELRQVKSTDECAIAKLPENKPLNRFRNILPYDFNRVELTGKHNYINASHILMNVGEMEAHYIAAQGPLPDTSHDFWQMIWEQNISVIAMLTLDVENGKVKCHQYWPDSVETPLSVCDGLYKLSLLRVQSLEHFEIREIMIENRPMGTGRLVYHFMFIDWPDQTAPNTRPLLQFLQLIHAHHTTGPILVHCSAGIGRTGALITIDLALAQIERKGRCDIFEIVLELRKQRYGMIQVKDQYTLSYLACLDALRSLSS</sequence>
<comment type="similarity">
    <text evidence="3">Belongs to the protein-tyrosine phosphatase family. Non-receptor class subfamily.</text>
</comment>
<dbReference type="InterPro" id="IPR000299">
    <property type="entry name" value="FERM_domain"/>
</dbReference>
<dbReference type="InterPro" id="IPR019748">
    <property type="entry name" value="FERM_central"/>
</dbReference>
<dbReference type="PANTHER" id="PTHR46900:SF2">
    <property type="entry name" value="TYROSINE-PROTEIN PHOSPHATASE NON-RECEPTOR TYPE 13"/>
    <property type="match status" value="1"/>
</dbReference>
<dbReference type="CDD" id="cd14473">
    <property type="entry name" value="FERM_B-lobe"/>
    <property type="match status" value="1"/>
</dbReference>
<accession>A0A8W8K101</accession>
<dbReference type="InterPro" id="IPR018979">
    <property type="entry name" value="FERM_N"/>
</dbReference>
<feature type="compositionally biased region" description="Polar residues" evidence="8">
    <location>
        <begin position="1396"/>
        <end position="1412"/>
    </location>
</feature>
<dbReference type="SMART" id="SM00404">
    <property type="entry name" value="PTPc_motif"/>
    <property type="match status" value="1"/>
</dbReference>
<feature type="domain" description="KIND" evidence="13">
    <location>
        <begin position="6"/>
        <end position="182"/>
    </location>
</feature>
<dbReference type="CDD" id="cd06792">
    <property type="entry name" value="PDZ2-PTPN13_FRMPD2-like"/>
    <property type="match status" value="1"/>
</dbReference>
<dbReference type="Gene3D" id="1.20.80.10">
    <property type="match status" value="1"/>
</dbReference>
<feature type="compositionally biased region" description="Basic residues" evidence="8">
    <location>
        <begin position="204"/>
        <end position="221"/>
    </location>
</feature>
<feature type="region of interest" description="Disordered" evidence="8">
    <location>
        <begin position="1970"/>
        <end position="2019"/>
    </location>
</feature>
<feature type="region of interest" description="Disordered" evidence="8">
    <location>
        <begin position="1332"/>
        <end position="1484"/>
    </location>
</feature>
<feature type="region of interest" description="Disordered" evidence="8">
    <location>
        <begin position="1159"/>
        <end position="1187"/>
    </location>
</feature>
<evidence type="ECO:0000259" key="9">
    <source>
        <dbReference type="PROSITE" id="PS50055"/>
    </source>
</evidence>
<dbReference type="SUPFAM" id="SSF54236">
    <property type="entry name" value="Ubiquitin-like"/>
    <property type="match status" value="1"/>
</dbReference>
<dbReference type="InterPro" id="IPR018980">
    <property type="entry name" value="FERM_PH-like_C"/>
</dbReference>
<dbReference type="InterPro" id="IPR036034">
    <property type="entry name" value="PDZ_sf"/>
</dbReference>
<dbReference type="SUPFAM" id="SSF52799">
    <property type="entry name" value="(Phosphotyrosine protein) phosphatases II"/>
    <property type="match status" value="1"/>
</dbReference>
<proteinExistence type="inferred from homology"/>